<feature type="transmembrane region" description="Helical" evidence="8">
    <location>
        <begin position="381"/>
        <end position="399"/>
    </location>
</feature>
<dbReference type="PANTHER" id="PTHR42718">
    <property type="entry name" value="MAJOR FACILITATOR SUPERFAMILY MULTIDRUG TRANSPORTER MFSC"/>
    <property type="match status" value="1"/>
</dbReference>
<keyword evidence="11" id="KW-1185">Reference proteome</keyword>
<evidence type="ECO:0000256" key="5">
    <source>
        <dbReference type="ARBA" id="ARBA00022692"/>
    </source>
</evidence>
<dbReference type="PANTHER" id="PTHR42718:SF9">
    <property type="entry name" value="MAJOR FACILITATOR SUPERFAMILY MULTIDRUG TRANSPORTER MFSC"/>
    <property type="match status" value="1"/>
</dbReference>
<feature type="transmembrane region" description="Helical" evidence="8">
    <location>
        <begin position="152"/>
        <end position="173"/>
    </location>
</feature>
<name>A0A7Z2ZTZ4_9BURK</name>
<evidence type="ECO:0000313" key="10">
    <source>
        <dbReference type="EMBL" id="QJE02111.1"/>
    </source>
</evidence>
<dbReference type="SUPFAM" id="SSF103473">
    <property type="entry name" value="MFS general substrate transporter"/>
    <property type="match status" value="1"/>
</dbReference>
<dbReference type="AlphaFoldDB" id="A0A7Z2ZTZ4"/>
<dbReference type="GO" id="GO:0022857">
    <property type="term" value="F:transmembrane transporter activity"/>
    <property type="evidence" value="ECO:0007669"/>
    <property type="project" value="InterPro"/>
</dbReference>
<feature type="transmembrane region" description="Helical" evidence="8">
    <location>
        <begin position="179"/>
        <end position="201"/>
    </location>
</feature>
<sequence>MSAAAKGASAEAQAPAEGKADAGAWLAVAAGTLGALMATLDISIVNSSLPTIQGEIGASGTEGTWIATGYLVAEIVMIPLSGWLERVLGLRTFLLAVAALFTAFSVLCGLSTTLPMMIAGRVGQGITGGAMIPTAQTIIATRLPRSQQPIGTAMFGATAILGPVVGPLIGGWLTENLSWHYAFFLNVPVCAGLVALLLVGLKHEPPRLALLAEADWLGIFGLAAFLGGLTVVLEEGERVQWFSSSLIIWLTILSMAGFVVLMIGQLTAKRPVIQLRLLLDRQFGSVVVMGITVGMVIYGTSYVIPQFLATISNYNALQAGKIVALGGLPALMMMPLVPLMIKYIDIRLAVGFGLSVLAISAYTETDLSAQASGADFVVSQLIRGVGTIFAMVFLNQAAIQSVSRDHASDAAGLFNAARNLGGSLALAGIAVLQDQRLWLHSRRLEESLNANRGGVQDYLAGQAQALGGMPQALRALQGTLQAQALTMTYTDLFWILSVGIGCVIPLVLFLRPLNTKAPAAGAH</sequence>
<evidence type="ECO:0000256" key="7">
    <source>
        <dbReference type="ARBA" id="ARBA00023136"/>
    </source>
</evidence>
<keyword evidence="5 8" id="KW-0812">Transmembrane</keyword>
<dbReference type="Proteomes" id="UP000502415">
    <property type="component" value="Chromosome"/>
</dbReference>
<gene>
    <name evidence="10" type="ORF">HH212_20540</name>
</gene>
<evidence type="ECO:0000256" key="6">
    <source>
        <dbReference type="ARBA" id="ARBA00022989"/>
    </source>
</evidence>
<comment type="subcellular location">
    <subcellularLocation>
        <location evidence="1">Cell membrane</location>
        <topology evidence="1">Multi-pass membrane protein</topology>
    </subcellularLocation>
</comment>
<dbReference type="PROSITE" id="PS50850">
    <property type="entry name" value="MFS"/>
    <property type="match status" value="1"/>
</dbReference>
<dbReference type="GO" id="GO:0005886">
    <property type="term" value="C:plasma membrane"/>
    <property type="evidence" value="ECO:0007669"/>
    <property type="project" value="UniProtKB-SubCell"/>
</dbReference>
<feature type="transmembrane region" description="Helical" evidence="8">
    <location>
        <begin position="316"/>
        <end position="337"/>
    </location>
</feature>
<evidence type="ECO:0000256" key="8">
    <source>
        <dbReference type="SAM" id="Phobius"/>
    </source>
</evidence>
<feature type="transmembrane region" description="Helical" evidence="8">
    <location>
        <begin position="492"/>
        <end position="510"/>
    </location>
</feature>
<evidence type="ECO:0000256" key="1">
    <source>
        <dbReference type="ARBA" id="ARBA00004651"/>
    </source>
</evidence>
<proteinExistence type="inferred from homology"/>
<dbReference type="InterPro" id="IPR020846">
    <property type="entry name" value="MFS_dom"/>
</dbReference>
<organism evidence="10 11">
    <name type="scientific">Massilia forsythiae</name>
    <dbReference type="NCBI Taxonomy" id="2728020"/>
    <lineage>
        <taxon>Bacteria</taxon>
        <taxon>Pseudomonadati</taxon>
        <taxon>Pseudomonadota</taxon>
        <taxon>Betaproteobacteria</taxon>
        <taxon>Burkholderiales</taxon>
        <taxon>Oxalobacteraceae</taxon>
        <taxon>Telluria group</taxon>
        <taxon>Massilia</taxon>
    </lineage>
</organism>
<dbReference type="NCBIfam" id="TIGR00711">
    <property type="entry name" value="efflux_EmrB"/>
    <property type="match status" value="1"/>
</dbReference>
<keyword evidence="4" id="KW-1003">Cell membrane</keyword>
<evidence type="ECO:0000259" key="9">
    <source>
        <dbReference type="PROSITE" id="PS50850"/>
    </source>
</evidence>
<feature type="transmembrane region" description="Helical" evidence="8">
    <location>
        <begin position="24"/>
        <end position="44"/>
    </location>
</feature>
<comment type="similarity">
    <text evidence="2">Belongs to the major facilitator superfamily. EmrB family.</text>
</comment>
<dbReference type="RefSeq" id="WP_170204198.1">
    <property type="nucleotide sequence ID" value="NZ_CP051685.1"/>
</dbReference>
<dbReference type="CDD" id="cd17503">
    <property type="entry name" value="MFS_LmrB_MDR_like"/>
    <property type="match status" value="1"/>
</dbReference>
<feature type="transmembrane region" description="Helical" evidence="8">
    <location>
        <begin position="65"/>
        <end position="84"/>
    </location>
</feature>
<evidence type="ECO:0000256" key="4">
    <source>
        <dbReference type="ARBA" id="ARBA00022475"/>
    </source>
</evidence>
<evidence type="ECO:0000313" key="11">
    <source>
        <dbReference type="Proteomes" id="UP000502415"/>
    </source>
</evidence>
<keyword evidence="7 8" id="KW-0472">Membrane</keyword>
<evidence type="ECO:0000256" key="2">
    <source>
        <dbReference type="ARBA" id="ARBA00008537"/>
    </source>
</evidence>
<dbReference type="InterPro" id="IPR004638">
    <property type="entry name" value="EmrB-like"/>
</dbReference>
<feature type="transmembrane region" description="Helical" evidence="8">
    <location>
        <begin position="239"/>
        <end position="263"/>
    </location>
</feature>
<evidence type="ECO:0000256" key="3">
    <source>
        <dbReference type="ARBA" id="ARBA00022448"/>
    </source>
</evidence>
<feature type="domain" description="Major facilitator superfamily (MFS) profile" evidence="9">
    <location>
        <begin position="27"/>
        <end position="515"/>
    </location>
</feature>
<protein>
    <submittedName>
        <fullName evidence="10">Multidrug efflux MFS transporter</fullName>
    </submittedName>
</protein>
<accession>A0A7Z2ZTZ4</accession>
<dbReference type="Gene3D" id="1.20.1250.20">
    <property type="entry name" value="MFS general substrate transporter like domains"/>
    <property type="match status" value="1"/>
</dbReference>
<dbReference type="InterPro" id="IPR011701">
    <property type="entry name" value="MFS"/>
</dbReference>
<reference evidence="10 11" key="1">
    <citation type="submission" date="2020-04" db="EMBL/GenBank/DDBJ databases">
        <title>Genome sequencing of novel species.</title>
        <authorList>
            <person name="Heo J."/>
            <person name="Kim S.-J."/>
            <person name="Kim J.-S."/>
            <person name="Hong S.-B."/>
            <person name="Kwon S.-W."/>
        </authorList>
    </citation>
    <scope>NUCLEOTIDE SEQUENCE [LARGE SCALE GENOMIC DNA]</scope>
    <source>
        <strain evidence="10 11">GN2-R2</strain>
    </source>
</reference>
<dbReference type="Pfam" id="PF07690">
    <property type="entry name" value="MFS_1"/>
    <property type="match status" value="1"/>
</dbReference>
<feature type="transmembrane region" description="Helical" evidence="8">
    <location>
        <begin position="90"/>
        <end position="111"/>
    </location>
</feature>
<dbReference type="KEGG" id="mfy:HH212_20540"/>
<keyword evidence="6 8" id="KW-1133">Transmembrane helix</keyword>
<keyword evidence="3" id="KW-0813">Transport</keyword>
<feature type="transmembrane region" description="Helical" evidence="8">
    <location>
        <begin position="283"/>
        <end position="304"/>
    </location>
</feature>
<feature type="transmembrane region" description="Helical" evidence="8">
    <location>
        <begin position="208"/>
        <end position="233"/>
    </location>
</feature>
<dbReference type="EMBL" id="CP051685">
    <property type="protein sequence ID" value="QJE02111.1"/>
    <property type="molecule type" value="Genomic_DNA"/>
</dbReference>
<dbReference type="InterPro" id="IPR036259">
    <property type="entry name" value="MFS_trans_sf"/>
</dbReference>